<evidence type="ECO:0000259" key="1">
    <source>
        <dbReference type="Pfam" id="PF07734"/>
    </source>
</evidence>
<dbReference type="PANTHER" id="PTHR31672:SF13">
    <property type="entry name" value="F-BOX PROTEIN CPR30-LIKE"/>
    <property type="match status" value="1"/>
</dbReference>
<name>A0AAV9KRY5_9SOLN</name>
<organism evidence="2 3">
    <name type="scientific">Solanum pinnatisectum</name>
    <name type="common">tansyleaf nightshade</name>
    <dbReference type="NCBI Taxonomy" id="50273"/>
    <lineage>
        <taxon>Eukaryota</taxon>
        <taxon>Viridiplantae</taxon>
        <taxon>Streptophyta</taxon>
        <taxon>Embryophyta</taxon>
        <taxon>Tracheophyta</taxon>
        <taxon>Spermatophyta</taxon>
        <taxon>Magnoliopsida</taxon>
        <taxon>eudicotyledons</taxon>
        <taxon>Gunneridae</taxon>
        <taxon>Pentapetalae</taxon>
        <taxon>asterids</taxon>
        <taxon>lamiids</taxon>
        <taxon>Solanales</taxon>
        <taxon>Solanaceae</taxon>
        <taxon>Solanoideae</taxon>
        <taxon>Solaneae</taxon>
        <taxon>Solanum</taxon>
    </lineage>
</organism>
<dbReference type="NCBIfam" id="TIGR01640">
    <property type="entry name" value="F_box_assoc_1"/>
    <property type="match status" value="1"/>
</dbReference>
<protein>
    <recommendedName>
        <fullName evidence="1">F-box associated beta-propeller type 1 domain-containing protein</fullName>
    </recommendedName>
</protein>
<accession>A0AAV9KRY5</accession>
<dbReference type="AlphaFoldDB" id="A0AAV9KRY5"/>
<gene>
    <name evidence="2" type="ORF">R3W88_014399</name>
</gene>
<keyword evidence="3" id="KW-1185">Reference proteome</keyword>
<evidence type="ECO:0000313" key="3">
    <source>
        <dbReference type="Proteomes" id="UP001311915"/>
    </source>
</evidence>
<feature type="domain" description="F-box associated beta-propeller type 1" evidence="1">
    <location>
        <begin position="131"/>
        <end position="280"/>
    </location>
</feature>
<sequence>MFSFLAFRDWIHQTFLFKFLLLWYHFIFTINHDSILPNEKCMFVSKSWHQLISSPHLVNTHLKLNGNHRVVFPGTTSHRSTTLSSFFMGSANGLIFNCNHEREMCIWNPTITLFIDQYHDFNNSEVYSMRIIVDIYSLRNDSWKTLYDQLQGIFLINHSGKFVNGMLYWIASTGIDDDDDAHNIICFDVANEAWGSLEIPIRGEDHSNIKLGVVGSDLDVLYICHICATTSDVWILKDCRGNMLWTKRFTIEYPKYVVLYMFSSPKFHISIHLQHIVAIKGYNPAKTYAESIVNPLTISGKNSA</sequence>
<evidence type="ECO:0000313" key="2">
    <source>
        <dbReference type="EMBL" id="KAK4716061.1"/>
    </source>
</evidence>
<dbReference type="Proteomes" id="UP001311915">
    <property type="component" value="Unassembled WGS sequence"/>
</dbReference>
<dbReference type="InterPro" id="IPR050796">
    <property type="entry name" value="SCF_F-box_component"/>
</dbReference>
<dbReference type="InterPro" id="IPR017451">
    <property type="entry name" value="F-box-assoc_interact_dom"/>
</dbReference>
<dbReference type="Pfam" id="PF07734">
    <property type="entry name" value="FBA_1"/>
    <property type="match status" value="1"/>
</dbReference>
<comment type="caution">
    <text evidence="2">The sequence shown here is derived from an EMBL/GenBank/DDBJ whole genome shotgun (WGS) entry which is preliminary data.</text>
</comment>
<dbReference type="EMBL" id="JAWPEI010000009">
    <property type="protein sequence ID" value="KAK4716061.1"/>
    <property type="molecule type" value="Genomic_DNA"/>
</dbReference>
<proteinExistence type="predicted"/>
<reference evidence="2 3" key="1">
    <citation type="submission" date="2023-10" db="EMBL/GenBank/DDBJ databases">
        <title>Genome-Wide Identification Analysis in wild type Solanum Pinnatisectum Reveals Some Genes Defensing Phytophthora Infestans.</title>
        <authorList>
            <person name="Sun C."/>
        </authorList>
    </citation>
    <scope>NUCLEOTIDE SEQUENCE [LARGE SCALE GENOMIC DNA]</scope>
    <source>
        <strain evidence="2">LQN</strain>
        <tissue evidence="2">Leaf</tissue>
    </source>
</reference>
<dbReference type="PANTHER" id="PTHR31672">
    <property type="entry name" value="BNACNNG10540D PROTEIN"/>
    <property type="match status" value="1"/>
</dbReference>
<dbReference type="InterPro" id="IPR006527">
    <property type="entry name" value="F-box-assoc_dom_typ1"/>
</dbReference>